<reference evidence="1 2" key="1">
    <citation type="submission" date="2010-08" db="EMBL/GenBank/DDBJ databases">
        <authorList>
            <person name="Weinstock G."/>
            <person name="Sodergren E."/>
            <person name="Clifton S."/>
            <person name="Fulton L."/>
            <person name="Fulton B."/>
            <person name="Courtney L."/>
            <person name="Fronick C."/>
            <person name="Harrison M."/>
            <person name="Strong C."/>
            <person name="Farmer C."/>
            <person name="Delahaunty K."/>
            <person name="Markovic C."/>
            <person name="Hall O."/>
            <person name="Minx P."/>
            <person name="Tomlinson C."/>
            <person name="Mitreva M."/>
            <person name="Hou S."/>
            <person name="Chen J."/>
            <person name="Wollam A."/>
            <person name="Pepin K.H."/>
            <person name="Johnson M."/>
            <person name="Bhonagiri V."/>
            <person name="Zhang X."/>
            <person name="Suruliraj S."/>
            <person name="Warren W."/>
            <person name="Chinwalla A."/>
            <person name="Mardis E.R."/>
            <person name="Wilson R.K."/>
        </authorList>
    </citation>
    <scope>NUCLEOTIDE SEQUENCE [LARGE SCALE GENOMIC DNA]</scope>
    <source>
        <strain evidence="1 2">F0359</strain>
    </source>
</reference>
<gene>
    <name evidence="1" type="ORF">HMPREF9429_00846</name>
</gene>
<evidence type="ECO:0008006" key="3">
    <source>
        <dbReference type="Google" id="ProtNLM"/>
    </source>
</evidence>
<comment type="caution">
    <text evidence="1">The sequence shown here is derived from an EMBL/GenBank/DDBJ whole genome shotgun (WGS) entry which is preliminary data.</text>
</comment>
<name>E2ZBL5_9FIRM</name>
<keyword evidence="2" id="KW-1185">Reference proteome</keyword>
<protein>
    <recommendedName>
        <fullName evidence="3">Glutaredoxin</fullName>
    </recommendedName>
</protein>
<dbReference type="STRING" id="706434.HMPREF9429_00846"/>
<organism evidence="1 2">
    <name type="scientific">Megasphaera micronuciformis F0359</name>
    <dbReference type="NCBI Taxonomy" id="706434"/>
    <lineage>
        <taxon>Bacteria</taxon>
        <taxon>Bacillati</taxon>
        <taxon>Bacillota</taxon>
        <taxon>Negativicutes</taxon>
        <taxon>Veillonellales</taxon>
        <taxon>Veillonellaceae</taxon>
        <taxon>Megasphaera</taxon>
    </lineage>
</organism>
<dbReference type="OrthoDB" id="5679012at2"/>
<evidence type="ECO:0000313" key="2">
    <source>
        <dbReference type="Proteomes" id="UP000003195"/>
    </source>
</evidence>
<dbReference type="EMBL" id="AECS01000036">
    <property type="protein sequence ID" value="EFQ04243.1"/>
    <property type="molecule type" value="Genomic_DNA"/>
</dbReference>
<dbReference type="HOGENOM" id="CLU_159829_0_1_9"/>
<dbReference type="SUPFAM" id="SSF52833">
    <property type="entry name" value="Thioredoxin-like"/>
    <property type="match status" value="1"/>
</dbReference>
<dbReference type="RefSeq" id="WP_006941870.1">
    <property type="nucleotide sequence ID" value="NZ_GL538208.1"/>
</dbReference>
<proteinExistence type="predicted"/>
<dbReference type="Proteomes" id="UP000003195">
    <property type="component" value="Unassembled WGS sequence"/>
</dbReference>
<dbReference type="AlphaFoldDB" id="E2ZBL5"/>
<accession>E2ZBL5</accession>
<dbReference type="eggNOG" id="COG4545">
    <property type="taxonomic scope" value="Bacteria"/>
</dbReference>
<evidence type="ECO:0000313" key="1">
    <source>
        <dbReference type="EMBL" id="EFQ04243.1"/>
    </source>
</evidence>
<sequence length="85" mass="9629">MKLYVSHLCPECPPVLELIKEKGLNIPVVNITGSMPELKEFLHLRDTRPEFDSRRAGGYVGVPGLVTDEDTILFDEDLKKYLEAK</sequence>
<dbReference type="InterPro" id="IPR036249">
    <property type="entry name" value="Thioredoxin-like_sf"/>
</dbReference>